<dbReference type="EC" id="2.7.4.9" evidence="2 10"/>
<evidence type="ECO:0000256" key="3">
    <source>
        <dbReference type="ARBA" id="ARBA00017144"/>
    </source>
</evidence>
<dbReference type="InterPro" id="IPR018094">
    <property type="entry name" value="Thymidylate_kinase"/>
</dbReference>
<dbReference type="Proteomes" id="UP000251577">
    <property type="component" value="Unassembled WGS sequence"/>
</dbReference>
<dbReference type="AlphaFoldDB" id="A0A364V5R1"/>
<comment type="caution">
    <text evidence="10">Lacks conserved residue(s) required for the propagation of feature annotation.</text>
</comment>
<dbReference type="GO" id="GO:0006227">
    <property type="term" value="P:dUDP biosynthetic process"/>
    <property type="evidence" value="ECO:0007669"/>
    <property type="project" value="TreeGrafter"/>
</dbReference>
<keyword evidence="8 10" id="KW-0067">ATP-binding</keyword>
<keyword evidence="5 10" id="KW-0545">Nucleotide biosynthesis</keyword>
<dbReference type="HAMAP" id="MF_00165">
    <property type="entry name" value="Thymidylate_kinase"/>
    <property type="match status" value="1"/>
</dbReference>
<dbReference type="GO" id="GO:0005829">
    <property type="term" value="C:cytosol"/>
    <property type="evidence" value="ECO:0007669"/>
    <property type="project" value="TreeGrafter"/>
</dbReference>
<evidence type="ECO:0000313" key="13">
    <source>
        <dbReference type="Proteomes" id="UP000251577"/>
    </source>
</evidence>
<protein>
    <recommendedName>
        <fullName evidence="3 10">Thymidylate kinase</fullName>
        <ecNumber evidence="2 10">2.7.4.9</ecNumber>
    </recommendedName>
    <alternativeName>
        <fullName evidence="10">dTMP kinase</fullName>
    </alternativeName>
</protein>
<evidence type="ECO:0000313" key="12">
    <source>
        <dbReference type="EMBL" id="RAV31977.1"/>
    </source>
</evidence>
<comment type="function">
    <text evidence="10">Phosphorylation of dTMP to form dTDP in both de novo and salvage pathways of dTTP synthesis.</text>
</comment>
<dbReference type="EMBL" id="QHCV01000045">
    <property type="protein sequence ID" value="RAV31977.1"/>
    <property type="molecule type" value="Genomic_DNA"/>
</dbReference>
<keyword evidence="7 10" id="KW-0418">Kinase</keyword>
<dbReference type="InterPro" id="IPR039430">
    <property type="entry name" value="Thymidylate_kin-like_dom"/>
</dbReference>
<organism evidence="12 13">
    <name type="scientific">Corynebacterium heidelbergense</name>
    <dbReference type="NCBI Taxonomy" id="2055947"/>
    <lineage>
        <taxon>Bacteria</taxon>
        <taxon>Bacillati</taxon>
        <taxon>Actinomycetota</taxon>
        <taxon>Actinomycetes</taxon>
        <taxon>Mycobacteriales</taxon>
        <taxon>Corynebacteriaceae</taxon>
        <taxon>Corynebacterium</taxon>
    </lineage>
</organism>
<feature type="domain" description="Thymidylate kinase-like" evidence="11">
    <location>
        <begin position="5"/>
        <end position="188"/>
    </location>
</feature>
<gene>
    <name evidence="10" type="primary">tmk</name>
    <name evidence="12" type="ORF">DLJ54_05490</name>
</gene>
<dbReference type="GO" id="GO:0006235">
    <property type="term" value="P:dTTP biosynthetic process"/>
    <property type="evidence" value="ECO:0007669"/>
    <property type="project" value="UniProtKB-UniRule"/>
</dbReference>
<dbReference type="SUPFAM" id="SSF52540">
    <property type="entry name" value="P-loop containing nucleoside triphosphate hydrolases"/>
    <property type="match status" value="1"/>
</dbReference>
<comment type="similarity">
    <text evidence="1 10">Belongs to the thymidylate kinase family.</text>
</comment>
<keyword evidence="13" id="KW-1185">Reference proteome</keyword>
<evidence type="ECO:0000256" key="2">
    <source>
        <dbReference type="ARBA" id="ARBA00012980"/>
    </source>
</evidence>
<keyword evidence="6 10" id="KW-0547">Nucleotide-binding</keyword>
<evidence type="ECO:0000256" key="5">
    <source>
        <dbReference type="ARBA" id="ARBA00022727"/>
    </source>
</evidence>
<evidence type="ECO:0000256" key="8">
    <source>
        <dbReference type="ARBA" id="ARBA00022840"/>
    </source>
</evidence>
<evidence type="ECO:0000256" key="6">
    <source>
        <dbReference type="ARBA" id="ARBA00022741"/>
    </source>
</evidence>
<accession>A0A364V5R1</accession>
<comment type="caution">
    <text evidence="12">The sequence shown here is derived from an EMBL/GenBank/DDBJ whole genome shotgun (WGS) entry which is preliminary data.</text>
</comment>
<evidence type="ECO:0000256" key="1">
    <source>
        <dbReference type="ARBA" id="ARBA00009776"/>
    </source>
</evidence>
<dbReference type="Pfam" id="PF02223">
    <property type="entry name" value="Thymidylate_kin"/>
    <property type="match status" value="1"/>
</dbReference>
<keyword evidence="4 10" id="KW-0808">Transferase</keyword>
<evidence type="ECO:0000256" key="7">
    <source>
        <dbReference type="ARBA" id="ARBA00022777"/>
    </source>
</evidence>
<dbReference type="GO" id="GO:0006233">
    <property type="term" value="P:dTDP biosynthetic process"/>
    <property type="evidence" value="ECO:0007669"/>
    <property type="project" value="InterPro"/>
</dbReference>
<dbReference type="InterPro" id="IPR027417">
    <property type="entry name" value="P-loop_NTPase"/>
</dbReference>
<dbReference type="PROSITE" id="PS01331">
    <property type="entry name" value="THYMIDYLATE_KINASE"/>
    <property type="match status" value="1"/>
</dbReference>
<sequence>MIIAFEGIDGAGKNTLVRAVEGELIGRELPVATGTFPRYEESIHAQLAAAALRHEMGDLTGSIHGMATLFALDRAEVAEELAQLSEDGYVVLLDRYVASNAAYSAARAATGADTAAEQLRRGAGELPVVHWVAELEFDRLGIPVPDLTVLVSASPELAGQRARRRESVDASRRLDAYESNATLQELTAAAYAGLAAAEWCGPWMIAESSDGDVQRRAREIADAIERAAGMSHTHD</sequence>
<dbReference type="InterPro" id="IPR018095">
    <property type="entry name" value="Thymidylate_kin_CS"/>
</dbReference>
<evidence type="ECO:0000256" key="9">
    <source>
        <dbReference type="ARBA" id="ARBA00048743"/>
    </source>
</evidence>
<comment type="catalytic activity">
    <reaction evidence="9 10">
        <text>dTMP + ATP = dTDP + ADP</text>
        <dbReference type="Rhea" id="RHEA:13517"/>
        <dbReference type="ChEBI" id="CHEBI:30616"/>
        <dbReference type="ChEBI" id="CHEBI:58369"/>
        <dbReference type="ChEBI" id="CHEBI:63528"/>
        <dbReference type="ChEBI" id="CHEBI:456216"/>
        <dbReference type="EC" id="2.7.4.9"/>
    </reaction>
</comment>
<evidence type="ECO:0000256" key="10">
    <source>
        <dbReference type="HAMAP-Rule" id="MF_00165"/>
    </source>
</evidence>
<proteinExistence type="inferred from homology"/>
<dbReference type="GO" id="GO:0005524">
    <property type="term" value="F:ATP binding"/>
    <property type="evidence" value="ECO:0007669"/>
    <property type="project" value="UniProtKB-UniRule"/>
</dbReference>
<name>A0A364V5R1_9CORY</name>
<dbReference type="RefSeq" id="WP_113630782.1">
    <property type="nucleotide sequence ID" value="NZ_QHCV01000045.1"/>
</dbReference>
<dbReference type="PANTHER" id="PTHR10344">
    <property type="entry name" value="THYMIDYLATE KINASE"/>
    <property type="match status" value="1"/>
</dbReference>
<dbReference type="GO" id="GO:0004798">
    <property type="term" value="F:dTMP kinase activity"/>
    <property type="evidence" value="ECO:0007669"/>
    <property type="project" value="UniProtKB-UniRule"/>
</dbReference>
<dbReference type="Gene3D" id="3.40.50.300">
    <property type="entry name" value="P-loop containing nucleotide triphosphate hydrolases"/>
    <property type="match status" value="1"/>
</dbReference>
<reference evidence="12 13" key="1">
    <citation type="journal article" date="2018" name="Syst. Appl. Microbiol.">
        <title>Corynebacterium heidelbergense sp. nov., isolated from the preen glands of Egyptian geese (Alopochen aegyptiacus).</title>
        <authorList>
            <person name="Braun M.S."/>
            <person name="Wang E."/>
            <person name="Zimmermann S."/>
            <person name="Wink M."/>
        </authorList>
    </citation>
    <scope>NUCLEOTIDE SEQUENCE [LARGE SCALE GENOMIC DNA]</scope>
    <source>
        <strain evidence="12 13">647</strain>
    </source>
</reference>
<evidence type="ECO:0000259" key="11">
    <source>
        <dbReference type="Pfam" id="PF02223"/>
    </source>
</evidence>
<dbReference type="NCBIfam" id="NF005923">
    <property type="entry name" value="PRK07933.1"/>
    <property type="match status" value="1"/>
</dbReference>
<dbReference type="PANTHER" id="PTHR10344:SF4">
    <property type="entry name" value="UMP-CMP KINASE 2, MITOCHONDRIAL"/>
    <property type="match status" value="1"/>
</dbReference>
<evidence type="ECO:0000256" key="4">
    <source>
        <dbReference type="ARBA" id="ARBA00022679"/>
    </source>
</evidence>